<dbReference type="EMBL" id="DYUD01000009">
    <property type="protein sequence ID" value="HJG88230.1"/>
    <property type="molecule type" value="Genomic_DNA"/>
</dbReference>
<evidence type="ECO:0000313" key="3">
    <source>
        <dbReference type="Proteomes" id="UP000757103"/>
    </source>
</evidence>
<dbReference type="GO" id="GO:0005829">
    <property type="term" value="C:cytosol"/>
    <property type="evidence" value="ECO:0007669"/>
    <property type="project" value="TreeGrafter"/>
</dbReference>
<organism evidence="2 3">
    <name type="scientific">Barnesiella viscericola</name>
    <dbReference type="NCBI Taxonomy" id="397865"/>
    <lineage>
        <taxon>Bacteria</taxon>
        <taxon>Pseudomonadati</taxon>
        <taxon>Bacteroidota</taxon>
        <taxon>Bacteroidia</taxon>
        <taxon>Bacteroidales</taxon>
        <taxon>Barnesiellaceae</taxon>
        <taxon>Barnesiella</taxon>
    </lineage>
</organism>
<dbReference type="InterPro" id="IPR003754">
    <property type="entry name" value="4pyrrol_synth_uPrphyn_synth"/>
</dbReference>
<name>A0A921MPP1_9BACT</name>
<dbReference type="GO" id="GO:0006780">
    <property type="term" value="P:uroporphyrinogen III biosynthetic process"/>
    <property type="evidence" value="ECO:0007669"/>
    <property type="project" value="InterPro"/>
</dbReference>
<dbReference type="Proteomes" id="UP000757103">
    <property type="component" value="Unassembled WGS sequence"/>
</dbReference>
<gene>
    <name evidence="2" type="ORF">K8U91_01960</name>
</gene>
<comment type="caution">
    <text evidence="2">The sequence shown here is derived from an EMBL/GenBank/DDBJ whole genome shotgun (WGS) entry which is preliminary data.</text>
</comment>
<dbReference type="Gene3D" id="3.40.50.10090">
    <property type="match status" value="2"/>
</dbReference>
<evidence type="ECO:0000259" key="1">
    <source>
        <dbReference type="Pfam" id="PF02602"/>
    </source>
</evidence>
<protein>
    <submittedName>
        <fullName evidence="2">Uroporphyrinogen-III synthase</fullName>
    </submittedName>
</protein>
<dbReference type="CDD" id="cd06578">
    <property type="entry name" value="HemD"/>
    <property type="match status" value="1"/>
</dbReference>
<dbReference type="RefSeq" id="WP_273305299.1">
    <property type="nucleotide sequence ID" value="NZ_CALUJX010000004.1"/>
</dbReference>
<dbReference type="AlphaFoldDB" id="A0A921MPP1"/>
<proteinExistence type="predicted"/>
<dbReference type="InterPro" id="IPR036108">
    <property type="entry name" value="4pyrrol_syn_uPrphyn_synt_sf"/>
</dbReference>
<sequence length="249" mass="28550">MKIKKILVSQPKPSSEKSPYYDIAERYGVNIVFRPFIKVEGLTSKEFRQQKISIPEYTAVIFTARTAIDHFFRLCEELRVTIPETMKYFCTTEAIALYLQKYIVYRKRKIFFGNSGKLDDLVPSLLKHAGEKYLFPVSDVHKEQTSVLEKHKINYTRAVMYRTVSNDFEEGEPFDYDMLIFFSPSGIKSLLKNFPEFEQGDIKIGTFGPTTAQAVRDAGLRLDLEAPSPGAPSMTAALDLFLKEQSKKK</sequence>
<dbReference type="SUPFAM" id="SSF69618">
    <property type="entry name" value="HemD-like"/>
    <property type="match status" value="1"/>
</dbReference>
<dbReference type="GO" id="GO:0004852">
    <property type="term" value="F:uroporphyrinogen-III synthase activity"/>
    <property type="evidence" value="ECO:0007669"/>
    <property type="project" value="InterPro"/>
</dbReference>
<accession>A0A921MPP1</accession>
<evidence type="ECO:0000313" key="2">
    <source>
        <dbReference type="EMBL" id="HJG88230.1"/>
    </source>
</evidence>
<dbReference type="PANTHER" id="PTHR12390:SF0">
    <property type="entry name" value="UROPORPHYRINOGEN-III SYNTHASE"/>
    <property type="match status" value="1"/>
</dbReference>
<reference evidence="2" key="2">
    <citation type="submission" date="2021-09" db="EMBL/GenBank/DDBJ databases">
        <authorList>
            <person name="Gilroy R."/>
        </authorList>
    </citation>
    <scope>NUCLEOTIDE SEQUENCE</scope>
    <source>
        <strain evidence="2">CHK121-7720</strain>
    </source>
</reference>
<dbReference type="InterPro" id="IPR039793">
    <property type="entry name" value="UROS/Hem4"/>
</dbReference>
<reference evidence="2" key="1">
    <citation type="journal article" date="2021" name="PeerJ">
        <title>Extensive microbial diversity within the chicken gut microbiome revealed by metagenomics and culture.</title>
        <authorList>
            <person name="Gilroy R."/>
            <person name="Ravi A."/>
            <person name="Getino M."/>
            <person name="Pursley I."/>
            <person name="Horton D.L."/>
            <person name="Alikhan N.F."/>
            <person name="Baker D."/>
            <person name="Gharbi K."/>
            <person name="Hall N."/>
            <person name="Watson M."/>
            <person name="Adriaenssens E.M."/>
            <person name="Foster-Nyarko E."/>
            <person name="Jarju S."/>
            <person name="Secka A."/>
            <person name="Antonio M."/>
            <person name="Oren A."/>
            <person name="Chaudhuri R.R."/>
            <person name="La Ragione R."/>
            <person name="Hildebrand F."/>
            <person name="Pallen M.J."/>
        </authorList>
    </citation>
    <scope>NUCLEOTIDE SEQUENCE</scope>
    <source>
        <strain evidence="2">CHK121-7720</strain>
    </source>
</reference>
<feature type="domain" description="Tetrapyrrole biosynthesis uroporphyrinogen III synthase" evidence="1">
    <location>
        <begin position="24"/>
        <end position="235"/>
    </location>
</feature>
<dbReference type="PANTHER" id="PTHR12390">
    <property type="entry name" value="UROPORPHYRINOGEN III SYNTHASE"/>
    <property type="match status" value="1"/>
</dbReference>
<dbReference type="Pfam" id="PF02602">
    <property type="entry name" value="HEM4"/>
    <property type="match status" value="1"/>
</dbReference>